<feature type="domain" description="Dynein heavy chain tail" evidence="1">
    <location>
        <begin position="17"/>
        <end position="107"/>
    </location>
</feature>
<evidence type="ECO:0000313" key="2">
    <source>
        <dbReference type="EMBL" id="KAK2190790.1"/>
    </source>
</evidence>
<dbReference type="AlphaFoldDB" id="A0AAD9P9R9"/>
<dbReference type="Proteomes" id="UP001209878">
    <property type="component" value="Unassembled WGS sequence"/>
</dbReference>
<organism evidence="2 3">
    <name type="scientific">Ridgeia piscesae</name>
    <name type="common">Tubeworm</name>
    <dbReference type="NCBI Taxonomy" id="27915"/>
    <lineage>
        <taxon>Eukaryota</taxon>
        <taxon>Metazoa</taxon>
        <taxon>Spiralia</taxon>
        <taxon>Lophotrochozoa</taxon>
        <taxon>Annelida</taxon>
        <taxon>Polychaeta</taxon>
        <taxon>Sedentaria</taxon>
        <taxon>Canalipalpata</taxon>
        <taxon>Sabellida</taxon>
        <taxon>Siboglinidae</taxon>
        <taxon>Ridgeia</taxon>
    </lineage>
</organism>
<evidence type="ECO:0000259" key="1">
    <source>
        <dbReference type="Pfam" id="PF08385"/>
    </source>
</evidence>
<comment type="caution">
    <text evidence="2">The sequence shown here is derived from an EMBL/GenBank/DDBJ whole genome shotgun (WGS) entry which is preliminary data.</text>
</comment>
<dbReference type="Pfam" id="PF08385">
    <property type="entry name" value="DHC_N1"/>
    <property type="match status" value="1"/>
</dbReference>
<keyword evidence="3" id="KW-1185">Reference proteome</keyword>
<name>A0AAD9P9R9_RIDPI</name>
<accession>A0AAD9P9R9</accession>
<gene>
    <name evidence="2" type="ORF">NP493_68g02015</name>
</gene>
<sequence>MKGVSPHSLTGDLGWHLRDAYADTITDLDNYEMKTISDWRSEISADLTDRLKHPLLVAEDNEEDTGRSPVIHVNLDIRLLLLLREIHYLSQEPFNIKLTGQARELLRNTNSEELRLFEEGLSSYTWKTQESADFIEMANAIVNVVLHTNLDIVQTNCHEITEITMSWSSGQHDVFSIRDHSRSYSIDELILMQRYVIEVVICTSYFLICSNLLICRQLNEDFENLVVPSGHRIHSLLEASFKAVEISEASPAWQDYVDYIDAIVLNGLKQSSLASLQSMLKQIVTSNMNQVFT</sequence>
<protein>
    <recommendedName>
        <fullName evidence="1">Dynein heavy chain tail domain-containing protein</fullName>
    </recommendedName>
</protein>
<evidence type="ECO:0000313" key="3">
    <source>
        <dbReference type="Proteomes" id="UP001209878"/>
    </source>
</evidence>
<proteinExistence type="predicted"/>
<dbReference type="InterPro" id="IPR013594">
    <property type="entry name" value="Dynein_heavy_tail"/>
</dbReference>
<dbReference type="EMBL" id="JAODUO010000068">
    <property type="protein sequence ID" value="KAK2190790.1"/>
    <property type="molecule type" value="Genomic_DNA"/>
</dbReference>
<reference evidence="2" key="1">
    <citation type="journal article" date="2023" name="Mol. Biol. Evol.">
        <title>Third-Generation Sequencing Reveals the Adaptive Role of the Epigenome in Three Deep-Sea Polychaetes.</title>
        <authorList>
            <person name="Perez M."/>
            <person name="Aroh O."/>
            <person name="Sun Y."/>
            <person name="Lan Y."/>
            <person name="Juniper S.K."/>
            <person name="Young C.R."/>
            <person name="Angers B."/>
            <person name="Qian P.Y."/>
        </authorList>
    </citation>
    <scope>NUCLEOTIDE SEQUENCE</scope>
    <source>
        <strain evidence="2">R07B-5</strain>
    </source>
</reference>